<evidence type="ECO:0000313" key="4">
    <source>
        <dbReference type="Proteomes" id="UP000655366"/>
    </source>
</evidence>
<feature type="compositionally biased region" description="Polar residues" evidence="1">
    <location>
        <begin position="440"/>
        <end position="451"/>
    </location>
</feature>
<feature type="transmembrane region" description="Helical" evidence="2">
    <location>
        <begin position="51"/>
        <end position="70"/>
    </location>
</feature>
<dbReference type="RefSeq" id="WP_196395284.1">
    <property type="nucleotide sequence ID" value="NZ_JADNYM010000003.1"/>
</dbReference>
<feature type="transmembrane region" description="Helical" evidence="2">
    <location>
        <begin position="188"/>
        <end position="206"/>
    </location>
</feature>
<dbReference type="Proteomes" id="UP000655366">
    <property type="component" value="Unassembled WGS sequence"/>
</dbReference>
<keyword evidence="4" id="KW-1185">Reference proteome</keyword>
<comment type="caution">
    <text evidence="3">The sequence shown here is derived from an EMBL/GenBank/DDBJ whole genome shotgun (WGS) entry which is preliminary data.</text>
</comment>
<evidence type="ECO:0000256" key="2">
    <source>
        <dbReference type="SAM" id="Phobius"/>
    </source>
</evidence>
<feature type="transmembrane region" description="Helical" evidence="2">
    <location>
        <begin position="212"/>
        <end position="245"/>
    </location>
</feature>
<keyword evidence="2" id="KW-1133">Transmembrane helix</keyword>
<reference evidence="3 4" key="1">
    <citation type="submission" date="2020-11" db="EMBL/GenBank/DDBJ databases">
        <title>Arthrobacter antarcticus sp. nov., isolated from Antarctic Soil.</title>
        <authorList>
            <person name="Li J."/>
        </authorList>
    </citation>
    <scope>NUCLEOTIDE SEQUENCE [LARGE SCALE GENOMIC DNA]</scope>
    <source>
        <strain evidence="3 4">Z1-20</strain>
    </source>
</reference>
<keyword evidence="2" id="KW-0472">Membrane</keyword>
<dbReference type="PANTHER" id="PTHR37422:SF13">
    <property type="entry name" value="LIPOPOLYSACCHARIDE BIOSYNTHESIS PROTEIN PA4999-RELATED"/>
    <property type="match status" value="1"/>
</dbReference>
<proteinExistence type="predicted"/>
<feature type="transmembrane region" description="Helical" evidence="2">
    <location>
        <begin position="257"/>
        <end position="280"/>
    </location>
</feature>
<dbReference type="AlphaFoldDB" id="A0A931CGV5"/>
<keyword evidence="2" id="KW-0812">Transmembrane</keyword>
<accession>A0A931CGV5</accession>
<feature type="transmembrane region" description="Helical" evidence="2">
    <location>
        <begin position="82"/>
        <end position="99"/>
    </location>
</feature>
<sequence>MLLFVWIGVCALGAVLLRRHLTISIACVLALWFLIPTVGSYLLTGQKLGPLAFHCATWLILAIAITQLVWAPEALGKSVFRHRFLFLLLALVLSVAFLTTRTVQSGGGMVLFVDQMVAPALLFLLILAAGTIDAKLVPRLRNALMLLFCIVVIVAVFQWSTGSVLFYEAGFKTQFWFNPETKRWMGTFDQPLALSLVACALTPMVAGIRRLYIAIPLLALLVTAVLISQSRVGTGVVIASILYAVLFSRHKGSVKVAVVAAMGIGTYFLLMTPLVAGVLARVADDTGSAEARNQAYGVFFRDWSKYLFTGEGLTASYGVADFAGLQTSFESSIIMYAVDIGIVFAVLYFGALLVVVLQSAGRHSVPGLTLAGLLVVLIPQTYSGVATRSVAGIVIWTIVAMAAAAAQTAADAGSAQRPTAAAGPGRTAVLVPAARRSVPPNRQKSSNWTGR</sequence>
<feature type="transmembrane region" description="Helical" evidence="2">
    <location>
        <begin position="111"/>
        <end position="132"/>
    </location>
</feature>
<dbReference type="EMBL" id="JADNYM010000003">
    <property type="protein sequence ID" value="MBG0738337.1"/>
    <property type="molecule type" value="Genomic_DNA"/>
</dbReference>
<feature type="transmembrane region" description="Helical" evidence="2">
    <location>
        <begin position="364"/>
        <end position="383"/>
    </location>
</feature>
<feature type="transmembrane region" description="Helical" evidence="2">
    <location>
        <begin position="333"/>
        <end position="357"/>
    </location>
</feature>
<protein>
    <submittedName>
        <fullName evidence="3">Uncharacterized protein</fullName>
    </submittedName>
</protein>
<feature type="region of interest" description="Disordered" evidence="1">
    <location>
        <begin position="415"/>
        <end position="451"/>
    </location>
</feature>
<feature type="transmembrane region" description="Helical" evidence="2">
    <location>
        <begin position="144"/>
        <end position="167"/>
    </location>
</feature>
<feature type="transmembrane region" description="Helical" evidence="2">
    <location>
        <begin position="389"/>
        <end position="410"/>
    </location>
</feature>
<organism evidence="3 4">
    <name type="scientific">Arthrobacter terrae</name>
    <dbReference type="NCBI Taxonomy" id="2935737"/>
    <lineage>
        <taxon>Bacteria</taxon>
        <taxon>Bacillati</taxon>
        <taxon>Actinomycetota</taxon>
        <taxon>Actinomycetes</taxon>
        <taxon>Micrococcales</taxon>
        <taxon>Micrococcaceae</taxon>
        <taxon>Arthrobacter</taxon>
    </lineage>
</organism>
<dbReference type="InterPro" id="IPR051533">
    <property type="entry name" value="WaaL-like"/>
</dbReference>
<dbReference type="PANTHER" id="PTHR37422">
    <property type="entry name" value="TEICHURONIC ACID BIOSYNTHESIS PROTEIN TUAE"/>
    <property type="match status" value="1"/>
</dbReference>
<evidence type="ECO:0000313" key="3">
    <source>
        <dbReference type="EMBL" id="MBG0738337.1"/>
    </source>
</evidence>
<name>A0A931CGV5_9MICC</name>
<feature type="transmembrane region" description="Helical" evidence="2">
    <location>
        <begin position="23"/>
        <end position="44"/>
    </location>
</feature>
<gene>
    <name evidence="3" type="ORF">IV500_02685</name>
</gene>
<evidence type="ECO:0000256" key="1">
    <source>
        <dbReference type="SAM" id="MobiDB-lite"/>
    </source>
</evidence>